<sequence length="458" mass="52182">MKTRLDIQVRQPFAEGSIQTAAVAKVRRLTTEKSKPVKRWWQKEKPVGIEGGDSQDERWTSFDLPGGGYYRVTIILPRGEGIEREFLVKKGNIHHESIKMDVSPHEYLGWQQFAGIVRAKPHTSRVVAGSMGLESTHESTLLEKGMLRMAHHRENIPQGPPSVSGVFLWEGINAWRAWDNLGPYFPMHTLDWAAQSDSEYVTWSPDMPTYELGAHLVDNLRHWHYHHHLPRSFHFPRWVLFEIGGQRTLASVPWAWWGNNPRDKTESIRFVYDRTRQSPLGEERPGHLTLSVQDKQWFGLLEFLGSGRLNQADGMIDKVLSRENPEYALYGKVKGPLVAVAGGIISIARCQSTQQQTWDPWLDNLANWFPRIPDGPILLGCRRAAKAQNLEQLQDAFRRVEEGVYRGIPFFSASIAMTNRALAQMSDVIPEAEKLRRFIAPVTARIDPGQPFTVISLS</sequence>
<dbReference type="Proteomes" id="UP000306196">
    <property type="component" value="Unassembled WGS sequence"/>
</dbReference>
<dbReference type="AlphaFoldDB" id="A0A5R8KHA8"/>
<dbReference type="RefSeq" id="WP_138085290.1">
    <property type="nucleotide sequence ID" value="NZ_VAUV01000004.1"/>
</dbReference>
<proteinExistence type="predicted"/>
<protein>
    <submittedName>
        <fullName evidence="1">Uncharacterized protein</fullName>
    </submittedName>
</protein>
<keyword evidence="2" id="KW-1185">Reference proteome</keyword>
<comment type="caution">
    <text evidence="1">The sequence shown here is derived from an EMBL/GenBank/DDBJ whole genome shotgun (WGS) entry which is preliminary data.</text>
</comment>
<organism evidence="1 2">
    <name type="scientific">Phragmitibacter flavus</name>
    <dbReference type="NCBI Taxonomy" id="2576071"/>
    <lineage>
        <taxon>Bacteria</taxon>
        <taxon>Pseudomonadati</taxon>
        <taxon>Verrucomicrobiota</taxon>
        <taxon>Verrucomicrobiia</taxon>
        <taxon>Verrucomicrobiales</taxon>
        <taxon>Verrucomicrobiaceae</taxon>
        <taxon>Phragmitibacter</taxon>
    </lineage>
</organism>
<name>A0A5R8KHA8_9BACT</name>
<evidence type="ECO:0000313" key="1">
    <source>
        <dbReference type="EMBL" id="TLD71696.1"/>
    </source>
</evidence>
<gene>
    <name evidence="1" type="ORF">FEM03_06035</name>
</gene>
<dbReference type="OrthoDB" id="979785at2"/>
<accession>A0A5R8KHA8</accession>
<evidence type="ECO:0000313" key="2">
    <source>
        <dbReference type="Proteomes" id="UP000306196"/>
    </source>
</evidence>
<dbReference type="EMBL" id="VAUV01000004">
    <property type="protein sequence ID" value="TLD71696.1"/>
    <property type="molecule type" value="Genomic_DNA"/>
</dbReference>
<reference evidence="1 2" key="1">
    <citation type="submission" date="2019-05" db="EMBL/GenBank/DDBJ databases">
        <title>Verrucobacter flavum gen. nov., sp. nov. a new member of the family Verrucomicrobiaceae.</title>
        <authorList>
            <person name="Szuroczki S."/>
            <person name="Abbaszade G."/>
            <person name="Szabo A."/>
            <person name="Felfoldi T."/>
            <person name="Schumann P."/>
            <person name="Boka K."/>
            <person name="Keki Z."/>
            <person name="Toumi M."/>
            <person name="Toth E."/>
        </authorList>
    </citation>
    <scope>NUCLEOTIDE SEQUENCE [LARGE SCALE GENOMIC DNA]</scope>
    <source>
        <strain evidence="1 2">MG-N-17</strain>
    </source>
</reference>